<dbReference type="Proteomes" id="UP000007799">
    <property type="component" value="Unassembled WGS sequence"/>
</dbReference>
<keyword evidence="1" id="KW-0175">Coiled coil</keyword>
<accession>F2U1S8</accession>
<protein>
    <submittedName>
        <fullName evidence="5">Uncharacterized protein</fullName>
    </submittedName>
</protein>
<keyword evidence="3" id="KW-1133">Transmembrane helix</keyword>
<evidence type="ECO:0000256" key="4">
    <source>
        <dbReference type="SAM" id="SignalP"/>
    </source>
</evidence>
<dbReference type="KEGG" id="sre:PTSG_02295"/>
<evidence type="ECO:0000313" key="5">
    <source>
        <dbReference type="EMBL" id="EGD81580.1"/>
    </source>
</evidence>
<organism evidence="5 6">
    <name type="scientific">Salpingoeca rosetta (strain ATCC 50818 / BSB-021)</name>
    <dbReference type="NCBI Taxonomy" id="946362"/>
    <lineage>
        <taxon>Eukaryota</taxon>
        <taxon>Choanoflagellata</taxon>
        <taxon>Craspedida</taxon>
        <taxon>Salpingoecidae</taxon>
        <taxon>Salpingoeca</taxon>
    </lineage>
</organism>
<evidence type="ECO:0000313" key="6">
    <source>
        <dbReference type="Proteomes" id="UP000007799"/>
    </source>
</evidence>
<dbReference type="InParanoid" id="F2U1S8"/>
<sequence length="1339" mass="150125">MASNSTSRGSLALALVVVAALVASTTADMYLQNMRGSNNRLDEARRDRNNANRLFDSQNNNRGGYNVGSLNYYEGETIPLEWTNQHACGNDYNDCQIVIQYMCSDNLRDGVTTRTIPDQPSNCLNNDCNTDVRYGMHEDYDYYVNCKYRMRNRGLFTSDRNLRGNTAIYTRQNNNGARHGFECPEERDHYPYWHPTPWIDWVIFTNNASRCDAYRNQSENVLGRNYCAIPDTWYHHKVATGGNGRNGFIPNTKETCEALNEEGSEMVAFLREQRSPAHEQLLATVEAEFQRCIADIRSCFDNAWDNSTLQVCLDDWRVNRTITAAELEALCPDCPGSNVVHPESMSTCPLCVPSECVNTRVLSAYNATLNATCPENFVHDTVNASYCVQSWCPAAYNDSLAFQQEADRCRASHLNATGLHLVSDQDSSCMHREVIERECFLQNLPRARWARAPSHSEVYPHVRPPQCMEADWSRVNHLGNGVGGQTNGWNLTYPGFAHERCATRIRYNITTWDYAGLDPHNAGQVNSSLNKDQGNGPAHINVAGAHGIQTSDSARPWENARGYLFEQNPQVQIFDFFSQRLFCADPELTIEGDPTYCYTRLANGSVDYTGRQPASRFFCPVYYPEVAVDPADQTYKCFNGTGFLPGSSEDKDFDLQLAINTAQLGRTFQDRSHRYKSTLRDDELRKQCDGIFSLNVRGKRGNIVQTFPGTEYDFTPNRLHIREGDCVHFQWTGSNTNPNHNDGQGKQGTDRSNVALLEYVRGQFGRGVEKAGGQGADGTFWTTKDQEPGLEGWRPNMYPTMGDYPCPPEDQPTLTEPHPYNWRLCYEPSSKCEWIDRPTETAQAGGSDGQDASVLLDCPQDYEVEPANELKCVRSECPRADRPTNWEQRPARVRLEDIGVPDKYKHGAWGMSHPEHLDNVTRDGFLGMTYQQLVDLSTLNNVQLGGEMSELDDAGTYFDIKPHRVTGVGTYHYMCTRNNNFSNRSQKGKIVVTEAPQTTAPIGSRGGIVTMSTEDTFSGVRTDEVAIELSDFSVNIEPKSLPSLQHIGLSAIATGGRNRGLSTAGSDILQVTPLDLATIVQFLDTTLQLANTRREGVMIREDIRVTVRILDATQLYYRLTSDAFEPWARQYYSDTGNLPYVQVEFKTAQRQHAVVNTTFNNQFEIEGIWGSISPASLSAIEAGDMWVSLWFDGNTEYTALPERDPESGKPITVRMPVTVAISYGDVYYFPDTPAGRACVYNGTSCHQIRRKIPNARIRNGEAVFQVGGSAAAPAGGYYQVSGGSNLPLIVSVTISCIILALVIVGCAVYFRQHPDKWQRVRQWGPNKYRKFMLSIADNI</sequence>
<feature type="transmembrane region" description="Helical" evidence="3">
    <location>
        <begin position="1288"/>
        <end position="1310"/>
    </location>
</feature>
<gene>
    <name evidence="5" type="ORF">PTSG_02295</name>
</gene>
<feature type="signal peptide" evidence="4">
    <location>
        <begin position="1"/>
        <end position="27"/>
    </location>
</feature>
<dbReference type="OMA" id="LNNDCNT"/>
<dbReference type="STRING" id="946362.F2U1S8"/>
<keyword evidence="4" id="KW-0732">Signal</keyword>
<feature type="coiled-coil region" evidence="1">
    <location>
        <begin position="27"/>
        <end position="61"/>
    </location>
</feature>
<dbReference type="InterPro" id="IPR053320">
    <property type="entry name" value="Protein_DD3-3_O-glyco"/>
</dbReference>
<dbReference type="PANTHER" id="PTHR35170:SF1">
    <property type="entry name" value="PROTEIN DD3-3"/>
    <property type="match status" value="1"/>
</dbReference>
<evidence type="ECO:0000256" key="3">
    <source>
        <dbReference type="SAM" id="Phobius"/>
    </source>
</evidence>
<keyword evidence="3" id="KW-0812">Transmembrane</keyword>
<reference evidence="5" key="1">
    <citation type="submission" date="2009-08" db="EMBL/GenBank/DDBJ databases">
        <title>Annotation of Salpingoeca rosetta.</title>
        <authorList>
            <consortium name="The Broad Institute Genome Sequencing Platform"/>
            <person name="Russ C."/>
            <person name="Cuomo C."/>
            <person name="Burger G."/>
            <person name="Gray M.W."/>
            <person name="Holland P.W.H."/>
            <person name="King N."/>
            <person name="Lang F.B.F."/>
            <person name="Roger A.J."/>
            <person name="Ruiz-Trillo I."/>
            <person name="Young S.K."/>
            <person name="Zeng Q."/>
            <person name="Gargeya S."/>
            <person name="Alvarado L."/>
            <person name="Berlin A."/>
            <person name="Chapman S.B."/>
            <person name="Chen Z."/>
            <person name="Freedman E."/>
            <person name="Gellesch M."/>
            <person name="Goldberg J."/>
            <person name="Griggs A."/>
            <person name="Gujja S."/>
            <person name="Heilman E."/>
            <person name="Heiman D."/>
            <person name="Howarth C."/>
            <person name="Mehta T."/>
            <person name="Neiman D."/>
            <person name="Pearson M."/>
            <person name="Roberts A."/>
            <person name="Saif S."/>
            <person name="Shea T."/>
            <person name="Shenoy N."/>
            <person name="Sisk P."/>
            <person name="Stolte C."/>
            <person name="Sykes S."/>
            <person name="White J."/>
            <person name="Yandava C."/>
            <person name="Haas B."/>
            <person name="Nusbaum C."/>
            <person name="Birren B."/>
        </authorList>
    </citation>
    <scope>NUCLEOTIDE SEQUENCE</scope>
    <source>
        <strain evidence="5">ATCC 50818</strain>
    </source>
</reference>
<proteinExistence type="predicted"/>
<dbReference type="OrthoDB" id="167398at2759"/>
<dbReference type="PANTHER" id="PTHR35170">
    <property type="entry name" value="PROTEIN DD3-3"/>
    <property type="match status" value="1"/>
</dbReference>
<keyword evidence="6" id="KW-1185">Reference proteome</keyword>
<evidence type="ECO:0000256" key="2">
    <source>
        <dbReference type="SAM" id="MobiDB-lite"/>
    </source>
</evidence>
<dbReference type="GeneID" id="16077377"/>
<dbReference type="RefSeq" id="XP_004996784.1">
    <property type="nucleotide sequence ID" value="XM_004996727.1"/>
</dbReference>
<evidence type="ECO:0000256" key="1">
    <source>
        <dbReference type="SAM" id="Coils"/>
    </source>
</evidence>
<dbReference type="EMBL" id="GL832959">
    <property type="protein sequence ID" value="EGD81580.1"/>
    <property type="molecule type" value="Genomic_DNA"/>
</dbReference>
<name>F2U1S8_SALR5</name>
<feature type="chain" id="PRO_5003290186" evidence="4">
    <location>
        <begin position="28"/>
        <end position="1339"/>
    </location>
</feature>
<dbReference type="eggNOG" id="ENOG502QRWS">
    <property type="taxonomic scope" value="Eukaryota"/>
</dbReference>
<feature type="region of interest" description="Disordered" evidence="2">
    <location>
        <begin position="768"/>
        <end position="791"/>
    </location>
</feature>
<keyword evidence="3" id="KW-0472">Membrane</keyword>